<comment type="similarity">
    <text evidence="2">Belongs to the CWC21 family.</text>
</comment>
<dbReference type="GO" id="GO:0008380">
    <property type="term" value="P:RNA splicing"/>
    <property type="evidence" value="ECO:0007669"/>
    <property type="project" value="UniProtKB-KW"/>
</dbReference>
<evidence type="ECO:0000256" key="1">
    <source>
        <dbReference type="ARBA" id="ARBA00004123"/>
    </source>
</evidence>
<feature type="compositionally biased region" description="Basic and acidic residues" evidence="7">
    <location>
        <begin position="524"/>
        <end position="540"/>
    </location>
</feature>
<feature type="compositionally biased region" description="Polar residues" evidence="7">
    <location>
        <begin position="33"/>
        <end position="53"/>
    </location>
</feature>
<feature type="region of interest" description="Disordered" evidence="7">
    <location>
        <begin position="30"/>
        <end position="56"/>
    </location>
</feature>
<keyword evidence="10" id="KW-1185">Reference proteome</keyword>
<name>A0AAP0EZ15_9MAGN</name>
<accession>A0AAP0EZ15</accession>
<comment type="caution">
    <text evidence="9">The sequence shown here is derived from an EMBL/GenBank/DDBJ whole genome shotgun (WGS) entry which is preliminary data.</text>
</comment>
<feature type="compositionally biased region" description="Basic and acidic residues" evidence="7">
    <location>
        <begin position="179"/>
        <end position="197"/>
    </location>
</feature>
<keyword evidence="3" id="KW-0507">mRNA processing</keyword>
<feature type="compositionally biased region" description="Basic and acidic residues" evidence="7">
    <location>
        <begin position="646"/>
        <end position="670"/>
    </location>
</feature>
<feature type="compositionally biased region" description="Basic and acidic residues" evidence="7">
    <location>
        <begin position="207"/>
        <end position="220"/>
    </location>
</feature>
<feature type="compositionally biased region" description="Basic residues" evidence="7">
    <location>
        <begin position="363"/>
        <end position="374"/>
    </location>
</feature>
<evidence type="ECO:0000256" key="7">
    <source>
        <dbReference type="SAM" id="MobiDB-lite"/>
    </source>
</evidence>
<feature type="compositionally biased region" description="Basic and acidic residues" evidence="7">
    <location>
        <begin position="416"/>
        <end position="460"/>
    </location>
</feature>
<feature type="region of interest" description="Disordered" evidence="7">
    <location>
        <begin position="172"/>
        <end position="682"/>
    </location>
</feature>
<evidence type="ECO:0000256" key="6">
    <source>
        <dbReference type="ARBA" id="ARBA00023242"/>
    </source>
</evidence>
<keyword evidence="4" id="KW-0747">Spliceosome</keyword>
<feature type="compositionally biased region" description="Polar residues" evidence="7">
    <location>
        <begin position="221"/>
        <end position="234"/>
    </location>
</feature>
<evidence type="ECO:0000256" key="5">
    <source>
        <dbReference type="ARBA" id="ARBA00023187"/>
    </source>
</evidence>
<dbReference type="InterPro" id="IPR013170">
    <property type="entry name" value="mRNA_splic_Cwf21_dom"/>
</dbReference>
<sequence>MYNGIGLQTPRGSGTNGYIQTNKFFVKPKSGSRLDTTKSYQGDQGTAGVNNKPNKGILEHDRKRQIQLKLLILEEKLTEQGYTDDEILLKLDDARKSLEATAAHDAAITHNKVSDTQTHQIAARKEKQLETFRAALGITKATAAAAAAAAQGQESSIAQDQQNAHHDYDWQQNMMSDDDTPKENQIDDNIISEKDINSMENKNGGRRKTEKESKHHDTNTRHQTGSSETDNTAQLAKGSRKKLLQDMRSSNDESASDSEGNTNRKISSRKHNMIRHNTDSDSSTDRHEKKTSRRHHTRRHHSDSSSDSDTESHSQEKRSSRKHYVRRHKSDSDSDNTAHEKKSSRKQRLNSDSDSDADTERHRDKKKCSRKGSTRRYGSESGSESETVKRLGKINRRRHESDSNTGKKSLTKHNSRRPDGSDSDHVTDSESDGFRNRDAEKKIDFKTHGRRDLDAKKMNEKSQIGEQHLRTSKRLDSEAEKQKGISSAYEKQNKESSLDARSRERYARQNHKTSVSGSSQRHSIGYEHDLHRLKKDVEGKNKRRHDSDEDELGSCKDKARDGKEEYGRKQSRAKEDEQYRKCTGDDELGVRSRERGGKEERGSRRVRYEEEAYDSGIHAWGDYEHGSRRRHYKNEESSRSRKRGRDGKDKQVDRKKGRYERAIPHDNKDGSDEDGERLRHRP</sequence>
<dbReference type="GO" id="GO:0005681">
    <property type="term" value="C:spliceosomal complex"/>
    <property type="evidence" value="ECO:0007669"/>
    <property type="project" value="UniProtKB-KW"/>
</dbReference>
<comment type="subcellular location">
    <subcellularLocation>
        <location evidence="1">Nucleus</location>
    </subcellularLocation>
</comment>
<proteinExistence type="inferred from homology"/>
<organism evidence="9 10">
    <name type="scientific">Stephania japonica</name>
    <dbReference type="NCBI Taxonomy" id="461633"/>
    <lineage>
        <taxon>Eukaryota</taxon>
        <taxon>Viridiplantae</taxon>
        <taxon>Streptophyta</taxon>
        <taxon>Embryophyta</taxon>
        <taxon>Tracheophyta</taxon>
        <taxon>Spermatophyta</taxon>
        <taxon>Magnoliopsida</taxon>
        <taxon>Ranunculales</taxon>
        <taxon>Menispermaceae</taxon>
        <taxon>Menispermoideae</taxon>
        <taxon>Cissampelideae</taxon>
        <taxon>Stephania</taxon>
    </lineage>
</organism>
<feature type="compositionally biased region" description="Basic residues" evidence="7">
    <location>
        <begin position="319"/>
        <end position="329"/>
    </location>
</feature>
<feature type="compositionally biased region" description="Basic and acidic residues" evidence="7">
    <location>
        <begin position="467"/>
        <end position="483"/>
    </location>
</feature>
<evidence type="ECO:0000256" key="2">
    <source>
        <dbReference type="ARBA" id="ARBA00005954"/>
    </source>
</evidence>
<feature type="compositionally biased region" description="Basic and acidic residues" evidence="7">
    <location>
        <begin position="330"/>
        <end position="341"/>
    </location>
</feature>
<evidence type="ECO:0000259" key="8">
    <source>
        <dbReference type="SMART" id="SM01115"/>
    </source>
</evidence>
<feature type="domain" description="CWF21" evidence="8">
    <location>
        <begin position="58"/>
        <end position="103"/>
    </location>
</feature>
<feature type="compositionally biased region" description="Basic and acidic residues" evidence="7">
    <location>
        <begin position="553"/>
        <end position="610"/>
    </location>
</feature>
<dbReference type="Pfam" id="PF08312">
    <property type="entry name" value="cwf21"/>
    <property type="match status" value="1"/>
</dbReference>
<dbReference type="PANTHER" id="PTHR36562">
    <property type="entry name" value="SERINE/ARGININE REPETITIVE MATRIX 2"/>
    <property type="match status" value="1"/>
</dbReference>
<keyword evidence="6" id="KW-0539">Nucleus</keyword>
<gene>
    <name evidence="9" type="ORF">Sjap_023126</name>
</gene>
<dbReference type="PANTHER" id="PTHR36562:SF5">
    <property type="entry name" value="SERINE_ARGININE REPETITIVE MATRIX 2"/>
    <property type="match status" value="1"/>
</dbReference>
<dbReference type="SMART" id="SM01115">
    <property type="entry name" value="cwf21"/>
    <property type="match status" value="1"/>
</dbReference>
<evidence type="ECO:0000256" key="3">
    <source>
        <dbReference type="ARBA" id="ARBA00022664"/>
    </source>
</evidence>
<dbReference type="EMBL" id="JBBNAE010000009">
    <property type="protein sequence ID" value="KAK9097629.1"/>
    <property type="molecule type" value="Genomic_DNA"/>
</dbReference>
<feature type="compositionally biased region" description="Low complexity" evidence="7">
    <location>
        <begin position="375"/>
        <end position="385"/>
    </location>
</feature>
<dbReference type="GO" id="GO:0006397">
    <property type="term" value="P:mRNA processing"/>
    <property type="evidence" value="ECO:0007669"/>
    <property type="project" value="UniProtKB-KW"/>
</dbReference>
<keyword evidence="5" id="KW-0508">mRNA splicing</keyword>
<reference evidence="9 10" key="1">
    <citation type="submission" date="2024-01" db="EMBL/GenBank/DDBJ databases">
        <title>Genome assemblies of Stephania.</title>
        <authorList>
            <person name="Yang L."/>
        </authorList>
    </citation>
    <scope>NUCLEOTIDE SEQUENCE [LARGE SCALE GENOMIC DNA]</scope>
    <source>
        <strain evidence="9">QJT</strain>
        <tissue evidence="9">Leaf</tissue>
    </source>
</reference>
<evidence type="ECO:0000313" key="10">
    <source>
        <dbReference type="Proteomes" id="UP001417504"/>
    </source>
</evidence>
<dbReference type="AlphaFoldDB" id="A0AAP0EZ15"/>
<dbReference type="Proteomes" id="UP001417504">
    <property type="component" value="Unassembled WGS sequence"/>
</dbReference>
<evidence type="ECO:0000313" key="9">
    <source>
        <dbReference type="EMBL" id="KAK9097629.1"/>
    </source>
</evidence>
<feature type="compositionally biased region" description="Basic residues" evidence="7">
    <location>
        <begin position="289"/>
        <end position="301"/>
    </location>
</feature>
<feature type="compositionally biased region" description="Basic and acidic residues" evidence="7">
    <location>
        <begin position="491"/>
        <end position="507"/>
    </location>
</feature>
<dbReference type="InterPro" id="IPR051372">
    <property type="entry name" value="CWC21"/>
</dbReference>
<feature type="compositionally biased region" description="Polar residues" evidence="7">
    <location>
        <begin position="512"/>
        <end position="522"/>
    </location>
</feature>
<protein>
    <recommendedName>
        <fullName evidence="8">CWF21 domain-containing protein</fullName>
    </recommendedName>
</protein>
<evidence type="ECO:0000256" key="4">
    <source>
        <dbReference type="ARBA" id="ARBA00022728"/>
    </source>
</evidence>
<feature type="compositionally biased region" description="Basic and acidic residues" evidence="7">
    <location>
        <begin position="276"/>
        <end position="288"/>
    </location>
</feature>